<keyword evidence="2" id="KW-1185">Reference proteome</keyword>
<protein>
    <recommendedName>
        <fullName evidence="3">ATP-dependent DNA helicase</fullName>
    </recommendedName>
</protein>
<reference evidence="1 2" key="1">
    <citation type="journal article" date="2016" name="Nat. Commun.">
        <title>Ectomycorrhizal ecology is imprinted in the genome of the dominant symbiotic fungus Cenococcum geophilum.</title>
        <authorList>
            <consortium name="DOE Joint Genome Institute"/>
            <person name="Peter M."/>
            <person name="Kohler A."/>
            <person name="Ohm R.A."/>
            <person name="Kuo A."/>
            <person name="Krutzmann J."/>
            <person name="Morin E."/>
            <person name="Arend M."/>
            <person name="Barry K.W."/>
            <person name="Binder M."/>
            <person name="Choi C."/>
            <person name="Clum A."/>
            <person name="Copeland A."/>
            <person name="Grisel N."/>
            <person name="Haridas S."/>
            <person name="Kipfer T."/>
            <person name="LaButti K."/>
            <person name="Lindquist E."/>
            <person name="Lipzen A."/>
            <person name="Maire R."/>
            <person name="Meier B."/>
            <person name="Mihaltcheva S."/>
            <person name="Molinier V."/>
            <person name="Murat C."/>
            <person name="Poggeler S."/>
            <person name="Quandt C.A."/>
            <person name="Sperisen C."/>
            <person name="Tritt A."/>
            <person name="Tisserant E."/>
            <person name="Crous P.W."/>
            <person name="Henrissat B."/>
            <person name="Nehls U."/>
            <person name="Egli S."/>
            <person name="Spatafora J.W."/>
            <person name="Grigoriev I.V."/>
            <person name="Martin F.M."/>
        </authorList>
    </citation>
    <scope>NUCLEOTIDE SEQUENCE [LARGE SCALE GENOMIC DNA]</scope>
    <source>
        <strain evidence="1 2">CBS 207.34</strain>
    </source>
</reference>
<evidence type="ECO:0000313" key="1">
    <source>
        <dbReference type="EMBL" id="OCL07399.1"/>
    </source>
</evidence>
<feature type="non-terminal residue" evidence="1">
    <location>
        <position position="95"/>
    </location>
</feature>
<proteinExistence type="predicted"/>
<dbReference type="EMBL" id="KV749882">
    <property type="protein sequence ID" value="OCL07399.1"/>
    <property type="molecule type" value="Genomic_DNA"/>
</dbReference>
<dbReference type="Proteomes" id="UP000250140">
    <property type="component" value="Unassembled WGS sequence"/>
</dbReference>
<dbReference type="AlphaFoldDB" id="A0A8E2JSD0"/>
<accession>A0A8E2JSD0</accession>
<organism evidence="1 2">
    <name type="scientific">Glonium stellatum</name>
    <dbReference type="NCBI Taxonomy" id="574774"/>
    <lineage>
        <taxon>Eukaryota</taxon>
        <taxon>Fungi</taxon>
        <taxon>Dikarya</taxon>
        <taxon>Ascomycota</taxon>
        <taxon>Pezizomycotina</taxon>
        <taxon>Dothideomycetes</taxon>
        <taxon>Pleosporomycetidae</taxon>
        <taxon>Gloniales</taxon>
        <taxon>Gloniaceae</taxon>
        <taxon>Glonium</taxon>
    </lineage>
</organism>
<evidence type="ECO:0008006" key="3">
    <source>
        <dbReference type="Google" id="ProtNLM"/>
    </source>
</evidence>
<name>A0A8E2JSD0_9PEZI</name>
<feature type="non-terminal residue" evidence="1">
    <location>
        <position position="1"/>
    </location>
</feature>
<evidence type="ECO:0000313" key="2">
    <source>
        <dbReference type="Proteomes" id="UP000250140"/>
    </source>
</evidence>
<sequence length="95" mass="10931">LLHRLKPPGLPLHRLRIKVGCTVILLASLKSNIQISEKSHLRILRIAKERLECVVLDGQLEGTKSILTRVPFSARYRNEDQYSFIRSQFPVRVSI</sequence>
<dbReference type="OrthoDB" id="3691720at2759"/>
<gene>
    <name evidence="1" type="ORF">AOQ84DRAFT_276993</name>
</gene>